<name>A0AA39IUJ0_9AGAR</name>
<feature type="region of interest" description="Disordered" evidence="1">
    <location>
        <begin position="1"/>
        <end position="24"/>
    </location>
</feature>
<keyword evidence="3" id="KW-1185">Reference proteome</keyword>
<evidence type="ECO:0008006" key="4">
    <source>
        <dbReference type="Google" id="ProtNLM"/>
    </source>
</evidence>
<dbReference type="EMBL" id="JAUEPT010000180">
    <property type="protein sequence ID" value="KAK0430001.1"/>
    <property type="molecule type" value="Genomic_DNA"/>
</dbReference>
<reference evidence="2" key="1">
    <citation type="submission" date="2023-06" db="EMBL/GenBank/DDBJ databases">
        <authorList>
            <consortium name="Lawrence Berkeley National Laboratory"/>
            <person name="Ahrendt S."/>
            <person name="Sahu N."/>
            <person name="Indic B."/>
            <person name="Wong-Bajracharya J."/>
            <person name="Merenyi Z."/>
            <person name="Ke H.-M."/>
            <person name="Monk M."/>
            <person name="Kocsube S."/>
            <person name="Drula E."/>
            <person name="Lipzen A."/>
            <person name="Balint B."/>
            <person name="Henrissat B."/>
            <person name="Andreopoulos B."/>
            <person name="Martin F.M."/>
            <person name="Harder C.B."/>
            <person name="Rigling D."/>
            <person name="Ford K.L."/>
            <person name="Foster G.D."/>
            <person name="Pangilinan J."/>
            <person name="Papanicolaou A."/>
            <person name="Barry K."/>
            <person name="LaButti K."/>
            <person name="Viragh M."/>
            <person name="Koriabine M."/>
            <person name="Yan M."/>
            <person name="Riley R."/>
            <person name="Champramary S."/>
            <person name="Plett K.L."/>
            <person name="Tsai I.J."/>
            <person name="Slot J."/>
            <person name="Sipos G."/>
            <person name="Plett J."/>
            <person name="Nagy L.G."/>
            <person name="Grigoriev I.V."/>
        </authorList>
    </citation>
    <scope>NUCLEOTIDE SEQUENCE</scope>
    <source>
        <strain evidence="2">FPL87.14</strain>
    </source>
</reference>
<organism evidence="2 3">
    <name type="scientific">Armillaria borealis</name>
    <dbReference type="NCBI Taxonomy" id="47425"/>
    <lineage>
        <taxon>Eukaryota</taxon>
        <taxon>Fungi</taxon>
        <taxon>Dikarya</taxon>
        <taxon>Basidiomycota</taxon>
        <taxon>Agaricomycotina</taxon>
        <taxon>Agaricomycetes</taxon>
        <taxon>Agaricomycetidae</taxon>
        <taxon>Agaricales</taxon>
        <taxon>Marasmiineae</taxon>
        <taxon>Physalacriaceae</taxon>
        <taxon>Armillaria</taxon>
    </lineage>
</organism>
<dbReference type="AlphaFoldDB" id="A0AA39IUJ0"/>
<protein>
    <recommendedName>
        <fullName evidence="4">Clathrin light chain</fullName>
    </recommendedName>
</protein>
<comment type="caution">
    <text evidence="2">The sequence shown here is derived from an EMBL/GenBank/DDBJ whole genome shotgun (WGS) entry which is preliminary data.</text>
</comment>
<accession>A0AA39IUJ0</accession>
<dbReference type="Proteomes" id="UP001175226">
    <property type="component" value="Unassembled WGS sequence"/>
</dbReference>
<proteinExistence type="predicted"/>
<feature type="compositionally biased region" description="Basic and acidic residues" evidence="1">
    <location>
        <begin position="109"/>
        <end position="118"/>
    </location>
</feature>
<evidence type="ECO:0000313" key="2">
    <source>
        <dbReference type="EMBL" id="KAK0430001.1"/>
    </source>
</evidence>
<feature type="region of interest" description="Disordered" evidence="1">
    <location>
        <begin position="92"/>
        <end position="118"/>
    </location>
</feature>
<evidence type="ECO:0000313" key="3">
    <source>
        <dbReference type="Proteomes" id="UP001175226"/>
    </source>
</evidence>
<sequence length="118" mass="13523">MSNSVEYHLSATPEPYESAPTPEGLTSEQYKVFTEEHVATEDKYEEAIGACKVWKAAKAKEVWLEKLKVDKEARAEKLKVLQKEEEEWKVAEEKKKEEERQAVTRLARGTHETKCGLA</sequence>
<feature type="compositionally biased region" description="Basic and acidic residues" evidence="1">
    <location>
        <begin position="92"/>
        <end position="102"/>
    </location>
</feature>
<evidence type="ECO:0000256" key="1">
    <source>
        <dbReference type="SAM" id="MobiDB-lite"/>
    </source>
</evidence>
<gene>
    <name evidence="2" type="ORF">EV421DRAFT_1913564</name>
</gene>